<comment type="caution">
    <text evidence="2">The sequence shown here is derived from an EMBL/GenBank/DDBJ whole genome shotgun (WGS) entry which is preliminary data.</text>
</comment>
<keyword evidence="4" id="KW-1185">Reference proteome</keyword>
<evidence type="ECO:0000313" key="4">
    <source>
        <dbReference type="Proteomes" id="UP000430975"/>
    </source>
</evidence>
<dbReference type="EMBL" id="WJQR01000006">
    <property type="protein sequence ID" value="MRI81824.1"/>
    <property type="molecule type" value="Genomic_DNA"/>
</dbReference>
<dbReference type="EMBL" id="WJQS01000003">
    <property type="protein sequence ID" value="MRI85144.1"/>
    <property type="molecule type" value="Genomic_DNA"/>
</dbReference>
<evidence type="ECO:0000313" key="5">
    <source>
        <dbReference type="Proteomes" id="UP000440066"/>
    </source>
</evidence>
<dbReference type="RefSeq" id="WP_153833337.1">
    <property type="nucleotide sequence ID" value="NZ_WJQR01000006.1"/>
</dbReference>
<evidence type="ECO:0000313" key="2">
    <source>
        <dbReference type="EMBL" id="MRI85144.1"/>
    </source>
</evidence>
<dbReference type="Pfam" id="PF08860">
    <property type="entry name" value="DUF1827"/>
    <property type="match status" value="1"/>
</dbReference>
<dbReference type="Proteomes" id="UP000440066">
    <property type="component" value="Unassembled WGS sequence"/>
</dbReference>
<sequence length="93" mass="10786">MKMIDVTNSHYNLVSNQLENTDAFNVKVYSLGSSTVIYTEANTHKNLIVLNRSRTVRDQEVNFAISKLLEQDNRHKLEVLKGHNFVQIEKIIR</sequence>
<dbReference type="InterPro" id="IPR014959">
    <property type="entry name" value="DUF1827"/>
</dbReference>
<protein>
    <submittedName>
        <fullName evidence="2">DUF1827 family protein</fullName>
    </submittedName>
</protein>
<dbReference type="Proteomes" id="UP000430975">
    <property type="component" value="Unassembled WGS sequence"/>
</dbReference>
<dbReference type="Proteomes" id="UP000469870">
    <property type="component" value="Unassembled WGS sequence"/>
</dbReference>
<organism evidence="2 4">
    <name type="scientific">Fundicoccus ignavus</name>
    <dbReference type="NCBI Taxonomy" id="2664442"/>
    <lineage>
        <taxon>Bacteria</taxon>
        <taxon>Bacillati</taxon>
        <taxon>Bacillota</taxon>
        <taxon>Bacilli</taxon>
        <taxon>Lactobacillales</taxon>
        <taxon>Aerococcaceae</taxon>
        <taxon>Fundicoccus</taxon>
    </lineage>
</organism>
<dbReference type="EMBL" id="WJQT01000024">
    <property type="protein sequence ID" value="MRJ48285.1"/>
    <property type="molecule type" value="Genomic_DNA"/>
</dbReference>
<proteinExistence type="predicted"/>
<dbReference type="InterPro" id="IPR038226">
    <property type="entry name" value="LMG18311-like_sf"/>
</dbReference>
<evidence type="ECO:0000313" key="6">
    <source>
        <dbReference type="Proteomes" id="UP000469870"/>
    </source>
</evidence>
<gene>
    <name evidence="3" type="ORF">GF867_12000</name>
    <name evidence="2" type="ORF">GIY09_04550</name>
    <name evidence="1" type="ORF">GIY11_07310</name>
</gene>
<accession>A0A6I2GEP6</accession>
<dbReference type="Gene3D" id="3.40.1720.10">
    <property type="entry name" value="Streptococcus thermophilus LMG 18311 protein like"/>
    <property type="match status" value="1"/>
</dbReference>
<evidence type="ECO:0000313" key="3">
    <source>
        <dbReference type="EMBL" id="MRJ48285.1"/>
    </source>
</evidence>
<name>A0A6I2GEP6_9LACT</name>
<evidence type="ECO:0000313" key="1">
    <source>
        <dbReference type="EMBL" id="MRI81824.1"/>
    </source>
</evidence>
<dbReference type="AlphaFoldDB" id="A0A6I2GEP6"/>
<reference evidence="3 5" key="1">
    <citation type="submission" date="2019-11" db="EMBL/GenBank/DDBJ databases">
        <title>Characterisation of Fundicoccus ignavus gen. nov. sp. nov., a novel genus of the family Aerococcaceae from bulk tank milk.</title>
        <authorList>
            <person name="Siebert A."/>
            <person name="Huptas C."/>
            <person name="Wenning M."/>
            <person name="Scherer S."/>
            <person name="Doll E.V."/>
        </authorList>
    </citation>
    <scope>NUCLEOTIDE SEQUENCE [LARGE SCALE GENOMIC DNA]</scope>
    <source>
        <strain evidence="3 5">DSM 109652</strain>
    </source>
</reference>
<reference evidence="4 6" key="2">
    <citation type="submission" date="2019-11" db="EMBL/GenBank/DDBJ databases">
        <title>Characterisation of Fundicoccus ignavus gen. nov. sp. nov., a novel genus of the family Aerococcaceae isolated from bulk tank milk.</title>
        <authorList>
            <person name="Siebert A."/>
            <person name="Huptas C."/>
            <person name="Wenning M."/>
            <person name="Scherer S."/>
            <person name="Doll E.V."/>
        </authorList>
    </citation>
    <scope>NUCLEOTIDE SEQUENCE [LARGE SCALE GENOMIC DNA]</scope>
    <source>
        <strain evidence="1 6">DSM 109653</strain>
        <strain evidence="2 4">WS4759</strain>
    </source>
</reference>